<dbReference type="EMBL" id="BJWL01000178">
    <property type="protein sequence ID" value="GFS33070.1"/>
    <property type="molecule type" value="Genomic_DNA"/>
</dbReference>
<accession>A0A7J0DE70</accession>
<dbReference type="PANTHER" id="PTHR33223">
    <property type="entry name" value="CCHC-TYPE DOMAIN-CONTAINING PROTEIN"/>
    <property type="match status" value="1"/>
</dbReference>
<feature type="compositionally biased region" description="Basic residues" evidence="1">
    <location>
        <begin position="306"/>
        <end position="329"/>
    </location>
</feature>
<protein>
    <recommendedName>
        <fullName evidence="2">Retrotransposon gag domain-containing protein</fullName>
    </recommendedName>
</protein>
<feature type="compositionally biased region" description="Basic and acidic residues" evidence="1">
    <location>
        <begin position="85"/>
        <end position="95"/>
    </location>
</feature>
<organism evidence="3 4">
    <name type="scientific">Actinidia rufa</name>
    <dbReference type="NCBI Taxonomy" id="165716"/>
    <lineage>
        <taxon>Eukaryota</taxon>
        <taxon>Viridiplantae</taxon>
        <taxon>Streptophyta</taxon>
        <taxon>Embryophyta</taxon>
        <taxon>Tracheophyta</taxon>
        <taxon>Spermatophyta</taxon>
        <taxon>Magnoliopsida</taxon>
        <taxon>eudicotyledons</taxon>
        <taxon>Gunneridae</taxon>
        <taxon>Pentapetalae</taxon>
        <taxon>asterids</taxon>
        <taxon>Ericales</taxon>
        <taxon>Actinidiaceae</taxon>
        <taxon>Actinidia</taxon>
    </lineage>
</organism>
<feature type="region of interest" description="Disordered" evidence="1">
    <location>
        <begin position="303"/>
        <end position="329"/>
    </location>
</feature>
<dbReference type="Proteomes" id="UP000585474">
    <property type="component" value="Unassembled WGS sequence"/>
</dbReference>
<dbReference type="PANTHER" id="PTHR33223:SF10">
    <property type="entry name" value="AMINOTRANSFERASE-LIKE PLANT MOBILE DOMAIN-CONTAINING PROTEIN"/>
    <property type="match status" value="1"/>
</dbReference>
<keyword evidence="4" id="KW-1185">Reference proteome</keyword>
<evidence type="ECO:0000313" key="4">
    <source>
        <dbReference type="Proteomes" id="UP000585474"/>
    </source>
</evidence>
<sequence length="329" mass="37739">MPTSYNTSNLPPPTPPAPSYRSHRSGNNESQSHHSTSRDRRHRSPIPYQREKSSLSESRSSSKTPEIEGKEVKRRGRSPRQNDQVPRHREESTTQKIRYLDAKIDAINTGASTPITIDSLIKQTDPPFTERIMRTRVSSKFKLPTQLRAYVGRTDPMYHLHSYKSLMSLHGYSNEVMCKAFPATIKGSARTWFRKLPLGTIDSFGNLSKLFVANFISCRDRQKNASHPFIVHQKEAKSLKDYIKRFNQAVLEVEYPSDKIVIMAMMEGLRPGPLFDSLSKKIPATLSTLQSKDDKCITAEELVEAKRRRRRKDDHKRKGSPRHPMRSTH</sequence>
<gene>
    <name evidence="3" type="ORF">Acr_00g0026170</name>
</gene>
<feature type="region of interest" description="Disordered" evidence="1">
    <location>
        <begin position="1"/>
        <end position="95"/>
    </location>
</feature>
<evidence type="ECO:0000256" key="1">
    <source>
        <dbReference type="SAM" id="MobiDB-lite"/>
    </source>
</evidence>
<name>A0A7J0DE70_9ERIC</name>
<comment type="caution">
    <text evidence="3">The sequence shown here is derived from an EMBL/GenBank/DDBJ whole genome shotgun (WGS) entry which is preliminary data.</text>
</comment>
<dbReference type="Pfam" id="PF03732">
    <property type="entry name" value="Retrotrans_gag"/>
    <property type="match status" value="1"/>
</dbReference>
<reference evidence="4" key="1">
    <citation type="submission" date="2019-07" db="EMBL/GenBank/DDBJ databases">
        <title>De Novo Assembly of kiwifruit Actinidia rufa.</title>
        <authorList>
            <person name="Sugita-Konishi S."/>
            <person name="Sato K."/>
            <person name="Mori E."/>
            <person name="Abe Y."/>
            <person name="Kisaki G."/>
            <person name="Hamano K."/>
            <person name="Suezawa K."/>
            <person name="Otani M."/>
            <person name="Fukuda T."/>
            <person name="Manabe T."/>
            <person name="Gomi K."/>
            <person name="Tabuchi M."/>
            <person name="Akimitsu K."/>
            <person name="Kataoka I."/>
        </authorList>
    </citation>
    <scope>NUCLEOTIDE SEQUENCE [LARGE SCALE GENOMIC DNA]</scope>
    <source>
        <strain evidence="4">cv. Fuchu</strain>
    </source>
</reference>
<evidence type="ECO:0000313" key="3">
    <source>
        <dbReference type="EMBL" id="GFS33070.1"/>
    </source>
</evidence>
<dbReference type="AlphaFoldDB" id="A0A7J0DE70"/>
<dbReference type="InterPro" id="IPR005162">
    <property type="entry name" value="Retrotrans_gag_dom"/>
</dbReference>
<evidence type="ECO:0000259" key="2">
    <source>
        <dbReference type="Pfam" id="PF03732"/>
    </source>
</evidence>
<dbReference type="OrthoDB" id="1752139at2759"/>
<feature type="domain" description="Retrotransposon gag" evidence="2">
    <location>
        <begin position="180"/>
        <end position="271"/>
    </location>
</feature>
<proteinExistence type="predicted"/>